<reference evidence="2" key="1">
    <citation type="submission" date="2020-04" db="EMBL/GenBank/DDBJ databases">
        <title>Deep metagenomics examines the oral microbiome during advanced dental caries in children, revealing novel taxa and co-occurrences with host molecules.</title>
        <authorList>
            <person name="Baker J.L."/>
            <person name="Morton J.T."/>
            <person name="Dinis M."/>
            <person name="Alvarez R."/>
            <person name="Tran N.C."/>
            <person name="Knight R."/>
            <person name="Edlund A."/>
        </authorList>
    </citation>
    <scope>NUCLEOTIDE SEQUENCE</scope>
    <source>
        <strain evidence="2">JCVI_25_bin.9</strain>
    </source>
</reference>
<dbReference type="SUPFAM" id="SSF75712">
    <property type="entry name" value="Rad50 coiled-coil Zn hook"/>
    <property type="match status" value="1"/>
</dbReference>
<dbReference type="Proteomes" id="UP000757461">
    <property type="component" value="Unassembled WGS sequence"/>
</dbReference>
<sequence length="439" mass="50447">IQPRIDQTQKMMPEAEDWNALQAEIDKAEKDIAALTEQVTSIEKRNEAELEKDKQTAKKIHDLEMQRIQLEQDELSRMRKEADTANEERRQIERKIKEAHERLTQVSIERKQAETRRTHLKQQVTDIEVKLNSLREKWRTINASEYNGSGICSCCGQRLPEDKITEAHNIFAQNKAEQLRANNNEGKSLAKQRDLLTEELATIEADEKFAETVKGIEQNISELYQQLDTHPLVQAPTSLEVPTNEMKDLDLKVKELRDLLNKAQAQAGENPVVQIEKERDALYDSLTKLKTRMSHRSTIDKAMGEIAALENRGRELAQQVAELEKREYTAVSFIKKRVEDCEQRINAMFKSVRFQLFDYTQEGNEFEVCIPIVNGTPYGVTNTAGQVNAGLDIINTLCQFYNIYAPVFIDGAESVNHYMSIQSQMILLQVTQDKRLVIK</sequence>
<accession>A0A930N6A7</accession>
<dbReference type="Gene3D" id="1.10.287.1490">
    <property type="match status" value="1"/>
</dbReference>
<evidence type="ECO:0000256" key="1">
    <source>
        <dbReference type="SAM" id="Coils"/>
    </source>
</evidence>
<feature type="non-terminal residue" evidence="2">
    <location>
        <position position="1"/>
    </location>
</feature>
<comment type="caution">
    <text evidence="2">The sequence shown here is derived from an EMBL/GenBank/DDBJ whole genome shotgun (WGS) entry which is preliminary data.</text>
</comment>
<evidence type="ECO:0000313" key="3">
    <source>
        <dbReference type="Proteomes" id="UP000757461"/>
    </source>
</evidence>
<organism evidence="2 3">
    <name type="scientific">Prevotella histicola</name>
    <dbReference type="NCBI Taxonomy" id="470565"/>
    <lineage>
        <taxon>Bacteria</taxon>
        <taxon>Pseudomonadati</taxon>
        <taxon>Bacteroidota</taxon>
        <taxon>Bacteroidia</taxon>
        <taxon>Bacteroidales</taxon>
        <taxon>Prevotellaceae</taxon>
        <taxon>Prevotella</taxon>
    </lineage>
</organism>
<dbReference type="AlphaFoldDB" id="A0A930N6A7"/>
<gene>
    <name evidence="2" type="ORF">HXN33_07050</name>
</gene>
<feature type="coiled-coil region" evidence="1">
    <location>
        <begin position="18"/>
        <end position="137"/>
    </location>
</feature>
<keyword evidence="1" id="KW-0175">Coiled coil</keyword>
<dbReference type="Gene3D" id="1.10.287.510">
    <property type="entry name" value="Helix hairpin bin"/>
    <property type="match status" value="1"/>
</dbReference>
<dbReference type="EMBL" id="JABZSQ010000123">
    <property type="protein sequence ID" value="MBF1415322.1"/>
    <property type="molecule type" value="Genomic_DNA"/>
</dbReference>
<proteinExistence type="predicted"/>
<protein>
    <submittedName>
        <fullName evidence="2">Uncharacterized protein</fullName>
    </submittedName>
</protein>
<feature type="coiled-coil region" evidence="1">
    <location>
        <begin position="299"/>
        <end position="326"/>
    </location>
</feature>
<evidence type="ECO:0000313" key="2">
    <source>
        <dbReference type="EMBL" id="MBF1415322.1"/>
    </source>
</evidence>
<name>A0A930N6A7_9BACT</name>